<dbReference type="InterPro" id="IPR001148">
    <property type="entry name" value="CA_dom"/>
</dbReference>
<dbReference type="Pfam" id="PF00001">
    <property type="entry name" value="7tm_1"/>
    <property type="match status" value="1"/>
</dbReference>
<keyword evidence="5 6" id="KW-0472">Membrane</keyword>
<dbReference type="AlphaFoldDB" id="A0A914UUB0"/>
<feature type="domain" description="Alpha-carbonic anhydrase" evidence="8">
    <location>
        <begin position="7"/>
        <end position="285"/>
    </location>
</feature>
<proteinExistence type="inferred from homology"/>
<dbReference type="GO" id="GO:0008270">
    <property type="term" value="F:zinc ion binding"/>
    <property type="evidence" value="ECO:0007669"/>
    <property type="project" value="InterPro"/>
</dbReference>
<evidence type="ECO:0000256" key="1">
    <source>
        <dbReference type="ARBA" id="ARBA00004370"/>
    </source>
</evidence>
<dbReference type="InterPro" id="IPR023561">
    <property type="entry name" value="Carbonic_anhydrase_a-class"/>
</dbReference>
<dbReference type="GO" id="GO:0005737">
    <property type="term" value="C:cytoplasm"/>
    <property type="evidence" value="ECO:0007669"/>
    <property type="project" value="TreeGrafter"/>
</dbReference>
<keyword evidence="4 6" id="KW-1133">Transmembrane helix</keyword>
<dbReference type="Pfam" id="PF00194">
    <property type="entry name" value="Carb_anhydrase"/>
    <property type="match status" value="1"/>
</dbReference>
<dbReference type="GO" id="GO:0004089">
    <property type="term" value="F:carbonate dehydratase activity"/>
    <property type="evidence" value="ECO:0007669"/>
    <property type="project" value="InterPro"/>
</dbReference>
<evidence type="ECO:0000256" key="4">
    <source>
        <dbReference type="ARBA" id="ARBA00022989"/>
    </source>
</evidence>
<dbReference type="SMART" id="SM01057">
    <property type="entry name" value="Carb_anhydrase"/>
    <property type="match status" value="1"/>
</dbReference>
<dbReference type="SUPFAM" id="SSF51069">
    <property type="entry name" value="Carbonic anhydrase"/>
    <property type="match status" value="1"/>
</dbReference>
<keyword evidence="9" id="KW-1185">Reference proteome</keyword>
<dbReference type="InterPro" id="IPR017452">
    <property type="entry name" value="GPCR_Rhodpsn_7TM"/>
</dbReference>
<dbReference type="PANTHER" id="PTHR18952">
    <property type="entry name" value="CARBONIC ANHYDRASE"/>
    <property type="match status" value="1"/>
</dbReference>
<feature type="transmembrane region" description="Helical" evidence="6">
    <location>
        <begin position="318"/>
        <end position="339"/>
    </location>
</feature>
<feature type="domain" description="G-protein coupled receptors family 1 profile" evidence="7">
    <location>
        <begin position="291"/>
        <end position="563"/>
    </location>
</feature>
<dbReference type="Gene3D" id="1.20.1070.10">
    <property type="entry name" value="Rhodopsin 7-helix transmembrane proteins"/>
    <property type="match status" value="1"/>
</dbReference>
<evidence type="ECO:0000313" key="9">
    <source>
        <dbReference type="Proteomes" id="UP000887566"/>
    </source>
</evidence>
<comment type="subcellular location">
    <subcellularLocation>
        <location evidence="1">Membrane</location>
    </subcellularLocation>
</comment>
<dbReference type="InterPro" id="IPR036398">
    <property type="entry name" value="CA_dom_sf"/>
</dbReference>
<sequence>MFRESKKAWLGATAPSSAPKAMSANILQQPCNNVNGTRQSPINLCKTVVMHDPVLKAKEVSVNYKLGDCTDIAIHGYGWTVNVKHECESTFTAPHIPGTYRLAQFHAHWGTDGNNGSEHQLDGKSLSGELHFVFWNTKYPCFKDATAYGDGLAVLGVFLEESKDDNPIFQPLVDAVQKAKKSTDPITFPANVNIDTMLPKERDFWTYLGSLTTVPYFECVIWTVLQQPMQMSHCLDYEVALLGHFRKLFADEMSNHSFPLLTFCPDIGPQWLSRVINGVVVTFMVLFGVFGSAYSILHLSQNKAMRHTRFVVHLKTLCVWDIAMLVCAEGSYAFIELIFGTKPWYGLQTYLYLIFYPLGYVAMTGSIWMVVAISCERFLAVFRPLRHHFRTVASVKLVCSLVGVCSLVVNLPVFAELDLRWCIGRDDLRTYPMISPSAIRDNPAYFLAFRVILFPLFTSVVPFLAVLALSIATLYARWKAIQQRDQYMLTVSRLVQPAHKQILNDSHTTILLSAVIVKFLICYTGSAVLSVLEFIDKDSITATMVSISDIGVVLHSASNWIILCYWRHRSGVPQSLASHKSALVTLSKGRIRRLKYLWSLHDPNEVGTELLLAMLIAKPQIADQLHLFDVRCDLDSDRSRPKLPPSERTLRDRGAESSLSLINLYRGAPRITQLGQHIGRFLTTVLMALDFDDRTLMEATVQATIGGVGERMHAKRVTLKNTDWLLAKRFLVAKMTDSVECVEYVRERDRLLVRHFASLIINDIKNEFMRHSAPSETVCTHI</sequence>
<evidence type="ECO:0000256" key="3">
    <source>
        <dbReference type="ARBA" id="ARBA00022692"/>
    </source>
</evidence>
<evidence type="ECO:0000256" key="5">
    <source>
        <dbReference type="ARBA" id="ARBA00023136"/>
    </source>
</evidence>
<evidence type="ECO:0000313" key="10">
    <source>
        <dbReference type="WBParaSite" id="PSAMB.scaffold121size75511.g2295.t1"/>
    </source>
</evidence>
<feature type="transmembrane region" description="Helical" evidence="6">
    <location>
        <begin position="510"/>
        <end position="532"/>
    </location>
</feature>
<feature type="transmembrane region" description="Helical" evidence="6">
    <location>
        <begin position="394"/>
        <end position="415"/>
    </location>
</feature>
<reference evidence="10" key="1">
    <citation type="submission" date="2022-11" db="UniProtKB">
        <authorList>
            <consortium name="WormBaseParasite"/>
        </authorList>
    </citation>
    <scope>IDENTIFICATION</scope>
</reference>
<dbReference type="PROSITE" id="PS51144">
    <property type="entry name" value="ALPHA_CA_2"/>
    <property type="match status" value="1"/>
</dbReference>
<organism evidence="9 10">
    <name type="scientific">Plectus sambesii</name>
    <dbReference type="NCBI Taxonomy" id="2011161"/>
    <lineage>
        <taxon>Eukaryota</taxon>
        <taxon>Metazoa</taxon>
        <taxon>Ecdysozoa</taxon>
        <taxon>Nematoda</taxon>
        <taxon>Chromadorea</taxon>
        <taxon>Plectida</taxon>
        <taxon>Plectina</taxon>
        <taxon>Plectoidea</taxon>
        <taxon>Plectidae</taxon>
        <taxon>Plectus</taxon>
    </lineage>
</organism>
<evidence type="ECO:0000259" key="7">
    <source>
        <dbReference type="PROSITE" id="PS50262"/>
    </source>
</evidence>
<feature type="transmembrane region" description="Helical" evidence="6">
    <location>
        <begin position="452"/>
        <end position="476"/>
    </location>
</feature>
<dbReference type="CDD" id="cd00326">
    <property type="entry name" value="alpha_CA"/>
    <property type="match status" value="1"/>
</dbReference>
<evidence type="ECO:0000256" key="6">
    <source>
        <dbReference type="SAM" id="Phobius"/>
    </source>
</evidence>
<name>A0A914UUB0_9BILA</name>
<protein>
    <submittedName>
        <fullName evidence="10">Alpha-carbonic anhydrase domain-containing protein</fullName>
    </submittedName>
</protein>
<dbReference type="GO" id="GO:0016020">
    <property type="term" value="C:membrane"/>
    <property type="evidence" value="ECO:0007669"/>
    <property type="project" value="UniProtKB-SubCell"/>
</dbReference>
<dbReference type="PROSITE" id="PS50262">
    <property type="entry name" value="G_PROTEIN_RECEP_F1_2"/>
    <property type="match status" value="1"/>
</dbReference>
<evidence type="ECO:0000259" key="8">
    <source>
        <dbReference type="PROSITE" id="PS51144"/>
    </source>
</evidence>
<keyword evidence="3 6" id="KW-0812">Transmembrane</keyword>
<feature type="transmembrane region" description="Helical" evidence="6">
    <location>
        <begin position="351"/>
        <end position="373"/>
    </location>
</feature>
<dbReference type="InterPro" id="IPR000276">
    <property type="entry name" value="GPCR_Rhodpsn"/>
</dbReference>
<dbReference type="WBParaSite" id="PSAMB.scaffold121size75511.g2295.t1">
    <property type="protein sequence ID" value="PSAMB.scaffold121size75511.g2295.t1"/>
    <property type="gene ID" value="PSAMB.scaffold121size75511.g2295"/>
</dbReference>
<dbReference type="GO" id="GO:0004930">
    <property type="term" value="F:G protein-coupled receptor activity"/>
    <property type="evidence" value="ECO:0007669"/>
    <property type="project" value="InterPro"/>
</dbReference>
<dbReference type="PANTHER" id="PTHR18952:SF124">
    <property type="entry name" value="CARBONIC ANHYDRASE 7"/>
    <property type="match status" value="1"/>
</dbReference>
<dbReference type="SUPFAM" id="SSF81321">
    <property type="entry name" value="Family A G protein-coupled receptor-like"/>
    <property type="match status" value="1"/>
</dbReference>
<dbReference type="Proteomes" id="UP000887566">
    <property type="component" value="Unplaced"/>
</dbReference>
<feature type="transmembrane region" description="Helical" evidence="6">
    <location>
        <begin position="275"/>
        <end position="297"/>
    </location>
</feature>
<dbReference type="PROSITE" id="PS00237">
    <property type="entry name" value="G_PROTEIN_RECEP_F1_1"/>
    <property type="match status" value="1"/>
</dbReference>
<dbReference type="CDD" id="cd14978">
    <property type="entry name" value="7tmA_FMRFamide_R-like"/>
    <property type="match status" value="1"/>
</dbReference>
<evidence type="ECO:0000256" key="2">
    <source>
        <dbReference type="ARBA" id="ARBA00010718"/>
    </source>
</evidence>
<comment type="similarity">
    <text evidence="2">Belongs to the alpha-carbonic anhydrase family.</text>
</comment>
<accession>A0A914UUB0</accession>
<dbReference type="Gene3D" id="3.10.200.10">
    <property type="entry name" value="Alpha carbonic anhydrase"/>
    <property type="match status" value="1"/>
</dbReference>